<gene>
    <name evidence="1" type="ORF">LITE_LOCUS19092</name>
</gene>
<sequence length="27" mass="3254">MQLAELLHSKTFHIAFVNIKHNHRRLV</sequence>
<dbReference type="AlphaFoldDB" id="A0AAV0KLE2"/>
<proteinExistence type="predicted"/>
<protein>
    <submittedName>
        <fullName evidence="1">Uncharacterized protein</fullName>
    </submittedName>
</protein>
<dbReference type="EMBL" id="CAMGYJ010000005">
    <property type="protein sequence ID" value="CAI0422314.1"/>
    <property type="molecule type" value="Genomic_DNA"/>
</dbReference>
<dbReference type="Proteomes" id="UP001154282">
    <property type="component" value="Unassembled WGS sequence"/>
</dbReference>
<organism evidence="1 2">
    <name type="scientific">Linum tenue</name>
    <dbReference type="NCBI Taxonomy" id="586396"/>
    <lineage>
        <taxon>Eukaryota</taxon>
        <taxon>Viridiplantae</taxon>
        <taxon>Streptophyta</taxon>
        <taxon>Embryophyta</taxon>
        <taxon>Tracheophyta</taxon>
        <taxon>Spermatophyta</taxon>
        <taxon>Magnoliopsida</taxon>
        <taxon>eudicotyledons</taxon>
        <taxon>Gunneridae</taxon>
        <taxon>Pentapetalae</taxon>
        <taxon>rosids</taxon>
        <taxon>fabids</taxon>
        <taxon>Malpighiales</taxon>
        <taxon>Linaceae</taxon>
        <taxon>Linum</taxon>
    </lineage>
</organism>
<evidence type="ECO:0000313" key="1">
    <source>
        <dbReference type="EMBL" id="CAI0422314.1"/>
    </source>
</evidence>
<reference evidence="1" key="1">
    <citation type="submission" date="2022-08" db="EMBL/GenBank/DDBJ databases">
        <authorList>
            <person name="Gutierrez-Valencia J."/>
        </authorList>
    </citation>
    <scope>NUCLEOTIDE SEQUENCE</scope>
</reference>
<name>A0AAV0KLE2_9ROSI</name>
<accession>A0AAV0KLE2</accession>
<evidence type="ECO:0000313" key="2">
    <source>
        <dbReference type="Proteomes" id="UP001154282"/>
    </source>
</evidence>
<comment type="caution">
    <text evidence="1">The sequence shown here is derived from an EMBL/GenBank/DDBJ whole genome shotgun (WGS) entry which is preliminary data.</text>
</comment>
<keyword evidence="2" id="KW-1185">Reference proteome</keyword>